<comment type="caution">
    <text evidence="2">The sequence shown here is derived from an EMBL/GenBank/DDBJ whole genome shotgun (WGS) entry which is preliminary data.</text>
</comment>
<evidence type="ECO:0000256" key="1">
    <source>
        <dbReference type="SAM" id="Phobius"/>
    </source>
</evidence>
<proteinExistence type="predicted"/>
<evidence type="ECO:0000313" key="2">
    <source>
        <dbReference type="EMBL" id="KAJ7745530.1"/>
    </source>
</evidence>
<dbReference type="Proteomes" id="UP001215280">
    <property type="component" value="Unassembled WGS sequence"/>
</dbReference>
<organism evidence="2 3">
    <name type="scientific">Mycena maculata</name>
    <dbReference type="NCBI Taxonomy" id="230809"/>
    <lineage>
        <taxon>Eukaryota</taxon>
        <taxon>Fungi</taxon>
        <taxon>Dikarya</taxon>
        <taxon>Basidiomycota</taxon>
        <taxon>Agaricomycotina</taxon>
        <taxon>Agaricomycetes</taxon>
        <taxon>Agaricomycetidae</taxon>
        <taxon>Agaricales</taxon>
        <taxon>Marasmiineae</taxon>
        <taxon>Mycenaceae</taxon>
        <taxon>Mycena</taxon>
    </lineage>
</organism>
<gene>
    <name evidence="2" type="ORF">DFH07DRAFT_833372</name>
</gene>
<protein>
    <submittedName>
        <fullName evidence="2">Uncharacterized protein</fullName>
    </submittedName>
</protein>
<keyword evidence="1" id="KW-0472">Membrane</keyword>
<sequence length="89" mass="9785">MPIRPRVPSVVPLSAIRIVAAAVLPIFLVLVLGARGPKQAPPRWCWCWSVNCGQHGSLGRVSFSSYRRPINSACKQIRGRCISFVSNRA</sequence>
<keyword evidence="1" id="KW-1133">Transmembrane helix</keyword>
<evidence type="ECO:0000313" key="3">
    <source>
        <dbReference type="Proteomes" id="UP001215280"/>
    </source>
</evidence>
<feature type="transmembrane region" description="Helical" evidence="1">
    <location>
        <begin position="15"/>
        <end position="34"/>
    </location>
</feature>
<reference evidence="2" key="1">
    <citation type="submission" date="2023-03" db="EMBL/GenBank/DDBJ databases">
        <title>Massive genome expansion in bonnet fungi (Mycena s.s.) driven by repeated elements and novel gene families across ecological guilds.</title>
        <authorList>
            <consortium name="Lawrence Berkeley National Laboratory"/>
            <person name="Harder C.B."/>
            <person name="Miyauchi S."/>
            <person name="Viragh M."/>
            <person name="Kuo A."/>
            <person name="Thoen E."/>
            <person name="Andreopoulos B."/>
            <person name="Lu D."/>
            <person name="Skrede I."/>
            <person name="Drula E."/>
            <person name="Henrissat B."/>
            <person name="Morin E."/>
            <person name="Kohler A."/>
            <person name="Barry K."/>
            <person name="LaButti K."/>
            <person name="Morin E."/>
            <person name="Salamov A."/>
            <person name="Lipzen A."/>
            <person name="Mereny Z."/>
            <person name="Hegedus B."/>
            <person name="Baldrian P."/>
            <person name="Stursova M."/>
            <person name="Weitz H."/>
            <person name="Taylor A."/>
            <person name="Grigoriev I.V."/>
            <person name="Nagy L.G."/>
            <person name="Martin F."/>
            <person name="Kauserud H."/>
        </authorList>
    </citation>
    <scope>NUCLEOTIDE SEQUENCE</scope>
    <source>
        <strain evidence="2">CBHHK188m</strain>
    </source>
</reference>
<accession>A0AAD7N4T0</accession>
<name>A0AAD7N4T0_9AGAR</name>
<keyword evidence="1" id="KW-0812">Transmembrane</keyword>
<keyword evidence="3" id="KW-1185">Reference proteome</keyword>
<dbReference type="EMBL" id="JARJLG010000102">
    <property type="protein sequence ID" value="KAJ7745530.1"/>
    <property type="molecule type" value="Genomic_DNA"/>
</dbReference>
<dbReference type="AlphaFoldDB" id="A0AAD7N4T0"/>